<dbReference type="InterPro" id="IPR039361">
    <property type="entry name" value="Cyclin"/>
</dbReference>
<evidence type="ECO:0000259" key="1">
    <source>
        <dbReference type="Pfam" id="PF00134"/>
    </source>
</evidence>
<dbReference type="PANTHER" id="PTHR10177">
    <property type="entry name" value="CYCLINS"/>
    <property type="match status" value="1"/>
</dbReference>
<gene>
    <name evidence="2" type="ORF">P43SY_001746</name>
</gene>
<comment type="caution">
    <text evidence="2">The sequence shown here is derived from an EMBL/GenBank/DDBJ whole genome shotgun (WGS) entry which is preliminary data.</text>
</comment>
<dbReference type="Pfam" id="PF00134">
    <property type="entry name" value="Cyclin_N"/>
    <property type="match status" value="1"/>
</dbReference>
<accession>A0AAD5Q492</accession>
<dbReference type="InterPro" id="IPR036915">
    <property type="entry name" value="Cyclin-like_sf"/>
</dbReference>
<evidence type="ECO:0000313" key="2">
    <source>
        <dbReference type="EMBL" id="KAJ0396416.1"/>
    </source>
</evidence>
<keyword evidence="3" id="KW-1185">Reference proteome</keyword>
<feature type="domain" description="Cyclin N-terminal" evidence="1">
    <location>
        <begin position="140"/>
        <end position="255"/>
    </location>
</feature>
<proteinExistence type="predicted"/>
<protein>
    <recommendedName>
        <fullName evidence="1">Cyclin N-terminal domain-containing protein</fullName>
    </recommendedName>
</protein>
<dbReference type="AlphaFoldDB" id="A0AAD5Q492"/>
<dbReference type="InterPro" id="IPR006671">
    <property type="entry name" value="Cyclin_N"/>
</dbReference>
<reference evidence="2" key="1">
    <citation type="submission" date="2021-12" db="EMBL/GenBank/DDBJ databases">
        <title>Prjna785345.</title>
        <authorList>
            <person name="Rujirawat T."/>
            <person name="Krajaejun T."/>
        </authorList>
    </citation>
    <scope>NUCLEOTIDE SEQUENCE</scope>
    <source>
        <strain evidence="2">Pi057C3</strain>
    </source>
</reference>
<name>A0AAD5Q492_PYTIN</name>
<dbReference type="Gene3D" id="1.10.472.10">
    <property type="entry name" value="Cyclin-like"/>
    <property type="match status" value="1"/>
</dbReference>
<dbReference type="EMBL" id="JAKCXM010000296">
    <property type="protein sequence ID" value="KAJ0396416.1"/>
    <property type="molecule type" value="Genomic_DNA"/>
</dbReference>
<dbReference type="SUPFAM" id="SSF47954">
    <property type="entry name" value="Cyclin-like"/>
    <property type="match status" value="1"/>
</dbReference>
<sequence length="490" mass="53733">MDPELMAVLSMRQREMSYQHLGRHSAPPFDAMDAAGQSVGHGYGPAATTTYAYANVTSGYSTSFAQQQHQQHPRPPTHQAAASSFGVSASFLQSPVANSYGGYYDAESSGASLARACYSPLSVGQVPYNGGRYDQYGYAWHWISGMCTHFALQRQTAHYAIQYAHRILRQRAAGPRYDDDGFVTLRRYEDIYAVQKELQVLGVACVFIAAKIEEVNPPKTADIADYLTEHGAVKCSADDVVQYEAEHLLELKWNLHPTTVLSWLLFLLAGEGSDYQPVETMGDFVDPTRHPTVRKDVFAVAINYIDVALLDSQSMDFLPTQFLQLDPALLWECKNWLYAVTSGLSDLPCEGSVDSGRHAKVPEEETLFIQSRVPVPNHLAYGYLQVEASKFLGYSSDSTDNQSGNGCGSMSMNMNSPSVYGTAGYDQGSLSSAACMSPASCDSCGYYCNHDGYAGSVSVAPPVYHFKYGWQGAAEMGYTAPTVQRRLQFS</sequence>
<dbReference type="Proteomes" id="UP001209570">
    <property type="component" value="Unassembled WGS sequence"/>
</dbReference>
<organism evidence="2 3">
    <name type="scientific">Pythium insidiosum</name>
    <name type="common">Pythiosis disease agent</name>
    <dbReference type="NCBI Taxonomy" id="114742"/>
    <lineage>
        <taxon>Eukaryota</taxon>
        <taxon>Sar</taxon>
        <taxon>Stramenopiles</taxon>
        <taxon>Oomycota</taxon>
        <taxon>Peronosporomycetes</taxon>
        <taxon>Pythiales</taxon>
        <taxon>Pythiaceae</taxon>
        <taxon>Pythium</taxon>
    </lineage>
</organism>
<evidence type="ECO:0000313" key="3">
    <source>
        <dbReference type="Proteomes" id="UP001209570"/>
    </source>
</evidence>